<dbReference type="Pfam" id="PF11611">
    <property type="entry name" value="DUF4352"/>
    <property type="match status" value="1"/>
</dbReference>
<keyword evidence="3" id="KW-0472">Membrane</keyword>
<evidence type="ECO:0000259" key="4">
    <source>
        <dbReference type="Pfam" id="PF11611"/>
    </source>
</evidence>
<feature type="transmembrane region" description="Helical" evidence="3">
    <location>
        <begin position="43"/>
        <end position="63"/>
    </location>
</feature>
<protein>
    <submittedName>
        <fullName evidence="5">DUF4352 domain-containing protein</fullName>
    </submittedName>
</protein>
<feature type="region of interest" description="Disordered" evidence="2">
    <location>
        <begin position="1"/>
        <end position="34"/>
    </location>
</feature>
<feature type="region of interest" description="Disordered" evidence="2">
    <location>
        <begin position="63"/>
        <end position="116"/>
    </location>
</feature>
<proteinExistence type="predicted"/>
<keyword evidence="1" id="KW-0732">Signal</keyword>
<evidence type="ECO:0000256" key="1">
    <source>
        <dbReference type="ARBA" id="ARBA00022729"/>
    </source>
</evidence>
<evidence type="ECO:0000313" key="6">
    <source>
        <dbReference type="Proteomes" id="UP000253790"/>
    </source>
</evidence>
<dbReference type="Gene3D" id="2.60.40.1240">
    <property type="match status" value="1"/>
</dbReference>
<dbReference type="RefSeq" id="WP_114927312.1">
    <property type="nucleotide sequence ID" value="NZ_CP031229.1"/>
</dbReference>
<keyword evidence="6" id="KW-1185">Reference proteome</keyword>
<name>A0A345NKI9_9MICO</name>
<dbReference type="InterPro" id="IPR029050">
    <property type="entry name" value="Immunoprotect_excell_Ig-like"/>
</dbReference>
<dbReference type="KEGG" id="orn:DV701_04900"/>
<keyword evidence="3" id="KW-1133">Transmembrane helix</keyword>
<accession>A0A345NKI9</accession>
<reference evidence="5 6" key="1">
    <citation type="submission" date="2018-07" db="EMBL/GenBank/DDBJ databases">
        <title>Complete genome sequencing of Ornithinimicrobium sp. AMA3305.</title>
        <authorList>
            <person name="Bae J.-W."/>
        </authorList>
    </citation>
    <scope>NUCLEOTIDE SEQUENCE [LARGE SCALE GENOMIC DNA]</scope>
    <source>
        <strain evidence="5 6">AMA3305</strain>
    </source>
</reference>
<evidence type="ECO:0000256" key="2">
    <source>
        <dbReference type="SAM" id="MobiDB-lite"/>
    </source>
</evidence>
<gene>
    <name evidence="5" type="ORF">DV701_04900</name>
</gene>
<sequence>MSDRSSTTPPPPPGWDPAQGAPAGPPPAAEQARSRSWFARHKILTGILAVLAVFAVGGALSGGDDADSTAAQTSVEPAHASTEEGTGSSASSQGSTADESAAEEEDATAKKKAGATTAPRLGDSVEVGDFTVRVTDVEPGVEWIGDSTFGEGPQGQFVKVYVTVENTGSEADYFLDSEQKLVDDQDRQHSTSSSAWLLDEESLFLTEINPGNKVEGVLLYDVPVDAVPVAVDLQSGWLGKAVRVTLDG</sequence>
<feature type="domain" description="DUF4352" evidence="4">
    <location>
        <begin position="121"/>
        <end position="234"/>
    </location>
</feature>
<evidence type="ECO:0000313" key="5">
    <source>
        <dbReference type="EMBL" id="AXH95547.1"/>
    </source>
</evidence>
<evidence type="ECO:0000256" key="3">
    <source>
        <dbReference type="SAM" id="Phobius"/>
    </source>
</evidence>
<feature type="compositionally biased region" description="Low complexity" evidence="2">
    <location>
        <begin position="83"/>
        <end position="99"/>
    </location>
</feature>
<dbReference type="AlphaFoldDB" id="A0A345NKI9"/>
<dbReference type="OrthoDB" id="3430849at2"/>
<dbReference type="Proteomes" id="UP000253790">
    <property type="component" value="Chromosome"/>
</dbReference>
<organism evidence="5 6">
    <name type="scientific">Ornithinimicrobium avium</name>
    <dbReference type="NCBI Taxonomy" id="2283195"/>
    <lineage>
        <taxon>Bacteria</taxon>
        <taxon>Bacillati</taxon>
        <taxon>Actinomycetota</taxon>
        <taxon>Actinomycetes</taxon>
        <taxon>Micrococcales</taxon>
        <taxon>Ornithinimicrobiaceae</taxon>
        <taxon>Ornithinimicrobium</taxon>
    </lineage>
</organism>
<keyword evidence="3" id="KW-0812">Transmembrane</keyword>
<dbReference type="InterPro" id="IPR029051">
    <property type="entry name" value="DUF4352"/>
</dbReference>
<dbReference type="EMBL" id="CP031229">
    <property type="protein sequence ID" value="AXH95547.1"/>
    <property type="molecule type" value="Genomic_DNA"/>
</dbReference>